<name>A0A6A6H7N2_VIRVR</name>
<feature type="compositionally biased region" description="Low complexity" evidence="1">
    <location>
        <begin position="226"/>
        <end position="244"/>
    </location>
</feature>
<dbReference type="OrthoDB" id="3946381at2759"/>
<feature type="region of interest" description="Disordered" evidence="1">
    <location>
        <begin position="223"/>
        <end position="244"/>
    </location>
</feature>
<evidence type="ECO:0000256" key="1">
    <source>
        <dbReference type="SAM" id="MobiDB-lite"/>
    </source>
</evidence>
<keyword evidence="3" id="KW-1185">Reference proteome</keyword>
<organism evidence="2 3">
    <name type="scientific">Viridothelium virens</name>
    <name type="common">Speckled blister lichen</name>
    <name type="synonym">Trypethelium virens</name>
    <dbReference type="NCBI Taxonomy" id="1048519"/>
    <lineage>
        <taxon>Eukaryota</taxon>
        <taxon>Fungi</taxon>
        <taxon>Dikarya</taxon>
        <taxon>Ascomycota</taxon>
        <taxon>Pezizomycotina</taxon>
        <taxon>Dothideomycetes</taxon>
        <taxon>Dothideomycetes incertae sedis</taxon>
        <taxon>Trypetheliales</taxon>
        <taxon>Trypetheliaceae</taxon>
        <taxon>Viridothelium</taxon>
    </lineage>
</organism>
<gene>
    <name evidence="2" type="ORF">EV356DRAFT_515972</name>
</gene>
<dbReference type="EMBL" id="ML991803">
    <property type="protein sequence ID" value="KAF2233821.1"/>
    <property type="molecule type" value="Genomic_DNA"/>
</dbReference>
<dbReference type="AlphaFoldDB" id="A0A6A6H7N2"/>
<dbReference type="Proteomes" id="UP000800092">
    <property type="component" value="Unassembled WGS sequence"/>
</dbReference>
<sequence length="533" mass="58496">MIPTGHRASGITHPLQKLQKIQVQQWMAEMDRLALEFAKLPAVQFGTRGQNLNEEFDHRSTNFAPNIARQFSFPRLFRSLALCSPHAHGRPVKFYSQGFRLSSNGLQTEACQFLNHVCEGEEDSSLLTDMGDDGRPHFLLQLIKSLIDAKTGKQVWILACSVDITDAIREAAIEHAGKPHDTITNSEQVRGRRNAITEFEVSAEDVHWLDLIIQEAAKKDEEERSASALLPSSPSTYSSSSLSTTSSASTDIFPPSLSSSVSSPKGFPPSSTVVLFPELSTSPVTSLLSLIKEIRTVHEVYLLLAPPTLPLRRHPSPKYNFLEYKVTHLCPSLYKREKSPPPPTSPSHTYSSLPTIDEVISSPREGTPTSPPASSTRTQYATFPPSSPRRADMSSPFSPPPSAYYTAPSSPALFSPPPTSPLPPRLQLTPSMLFQHTASSTIDSISDSMAAGKPFRAYVMFRAPYRLPQAAANSSACTRWHVGQGEDEGEERSVGKWLYGVPMGDGREGVVGCWVCWVLDSVVEEDVMGGEMD</sequence>
<reference evidence="2" key="1">
    <citation type="journal article" date="2020" name="Stud. Mycol.">
        <title>101 Dothideomycetes genomes: a test case for predicting lifestyles and emergence of pathogens.</title>
        <authorList>
            <person name="Haridas S."/>
            <person name="Albert R."/>
            <person name="Binder M."/>
            <person name="Bloem J."/>
            <person name="Labutti K."/>
            <person name="Salamov A."/>
            <person name="Andreopoulos B."/>
            <person name="Baker S."/>
            <person name="Barry K."/>
            <person name="Bills G."/>
            <person name="Bluhm B."/>
            <person name="Cannon C."/>
            <person name="Castanera R."/>
            <person name="Culley D."/>
            <person name="Daum C."/>
            <person name="Ezra D."/>
            <person name="Gonzalez J."/>
            <person name="Henrissat B."/>
            <person name="Kuo A."/>
            <person name="Liang C."/>
            <person name="Lipzen A."/>
            <person name="Lutzoni F."/>
            <person name="Magnuson J."/>
            <person name="Mondo S."/>
            <person name="Nolan M."/>
            <person name="Ohm R."/>
            <person name="Pangilinan J."/>
            <person name="Park H.-J."/>
            <person name="Ramirez L."/>
            <person name="Alfaro M."/>
            <person name="Sun H."/>
            <person name="Tritt A."/>
            <person name="Yoshinaga Y."/>
            <person name="Zwiers L.-H."/>
            <person name="Turgeon B."/>
            <person name="Goodwin S."/>
            <person name="Spatafora J."/>
            <person name="Crous P."/>
            <person name="Grigoriev I."/>
        </authorList>
    </citation>
    <scope>NUCLEOTIDE SEQUENCE</scope>
    <source>
        <strain evidence="2">Tuck. ex Michener</strain>
    </source>
</reference>
<feature type="region of interest" description="Disordered" evidence="1">
    <location>
        <begin position="359"/>
        <end position="403"/>
    </location>
</feature>
<proteinExistence type="predicted"/>
<evidence type="ECO:0000313" key="3">
    <source>
        <dbReference type="Proteomes" id="UP000800092"/>
    </source>
</evidence>
<accession>A0A6A6H7N2</accession>
<protein>
    <submittedName>
        <fullName evidence="2">Uncharacterized protein</fullName>
    </submittedName>
</protein>
<evidence type="ECO:0000313" key="2">
    <source>
        <dbReference type="EMBL" id="KAF2233821.1"/>
    </source>
</evidence>